<name>A0A0W8F1Z3_9ZZZZ</name>
<sequence>MTETGEREKPQDFLRETGIRHEEAGNIFILLKHESGSDSKKL</sequence>
<comment type="caution">
    <text evidence="1">The sequence shown here is derived from an EMBL/GenBank/DDBJ whole genome shotgun (WGS) entry which is preliminary data.</text>
</comment>
<dbReference type="EMBL" id="LNQE01001605">
    <property type="protein sequence ID" value="KUG14916.1"/>
    <property type="molecule type" value="Genomic_DNA"/>
</dbReference>
<evidence type="ECO:0000313" key="1">
    <source>
        <dbReference type="EMBL" id="KUG14916.1"/>
    </source>
</evidence>
<reference evidence="1" key="1">
    <citation type="journal article" date="2015" name="Proc. Natl. Acad. Sci. U.S.A.">
        <title>Networks of energetic and metabolic interactions define dynamics in microbial communities.</title>
        <authorList>
            <person name="Embree M."/>
            <person name="Liu J.K."/>
            <person name="Al-Bassam M.M."/>
            <person name="Zengler K."/>
        </authorList>
    </citation>
    <scope>NUCLEOTIDE SEQUENCE</scope>
</reference>
<gene>
    <name evidence="1" type="ORF">ASZ90_015442</name>
</gene>
<dbReference type="AlphaFoldDB" id="A0A0W8F1Z3"/>
<accession>A0A0W8F1Z3</accession>
<organism evidence="1">
    <name type="scientific">hydrocarbon metagenome</name>
    <dbReference type="NCBI Taxonomy" id="938273"/>
    <lineage>
        <taxon>unclassified sequences</taxon>
        <taxon>metagenomes</taxon>
        <taxon>ecological metagenomes</taxon>
    </lineage>
</organism>
<protein>
    <submittedName>
        <fullName evidence="1">Uncharacterized protein</fullName>
    </submittedName>
</protein>
<proteinExistence type="predicted"/>